<dbReference type="PANTHER" id="PTHR44757">
    <property type="entry name" value="DIGUANYLATE CYCLASE DGCP"/>
    <property type="match status" value="1"/>
</dbReference>
<dbReference type="SUPFAM" id="SSF55073">
    <property type="entry name" value="Nucleotide cyclase"/>
    <property type="match status" value="1"/>
</dbReference>
<dbReference type="InterPro" id="IPR052155">
    <property type="entry name" value="Biofilm_reg_signaling"/>
</dbReference>
<dbReference type="Pfam" id="PF00990">
    <property type="entry name" value="GGDEF"/>
    <property type="match status" value="1"/>
</dbReference>
<accession>A0ABS7JY40</accession>
<dbReference type="SUPFAM" id="SSF141868">
    <property type="entry name" value="EAL domain-like"/>
    <property type="match status" value="1"/>
</dbReference>
<organism evidence="4 5">
    <name type="scientific">Qipengyuania mesophila</name>
    <dbReference type="NCBI Taxonomy" id="2867246"/>
    <lineage>
        <taxon>Bacteria</taxon>
        <taxon>Pseudomonadati</taxon>
        <taxon>Pseudomonadota</taxon>
        <taxon>Alphaproteobacteria</taxon>
        <taxon>Sphingomonadales</taxon>
        <taxon>Erythrobacteraceae</taxon>
        <taxon>Qipengyuania</taxon>
    </lineage>
</organism>
<keyword evidence="5" id="KW-1185">Reference proteome</keyword>
<dbReference type="Gene3D" id="3.30.70.270">
    <property type="match status" value="1"/>
</dbReference>
<evidence type="ECO:0000313" key="5">
    <source>
        <dbReference type="Proteomes" id="UP000782554"/>
    </source>
</evidence>
<comment type="caution">
    <text evidence="4">The sequence shown here is derived from an EMBL/GenBank/DDBJ whole genome shotgun (WGS) entry which is preliminary data.</text>
</comment>
<dbReference type="PANTHER" id="PTHR44757:SF2">
    <property type="entry name" value="BIOFILM ARCHITECTURE MAINTENANCE PROTEIN MBAA"/>
    <property type="match status" value="1"/>
</dbReference>
<feature type="transmembrane region" description="Helical" evidence="1">
    <location>
        <begin position="87"/>
        <end position="106"/>
    </location>
</feature>
<name>A0ABS7JY40_9SPHN</name>
<evidence type="ECO:0000259" key="3">
    <source>
        <dbReference type="PROSITE" id="PS50887"/>
    </source>
</evidence>
<dbReference type="InterPro" id="IPR029787">
    <property type="entry name" value="Nucleotide_cyclase"/>
</dbReference>
<evidence type="ECO:0000313" key="4">
    <source>
        <dbReference type="EMBL" id="MBX7502443.1"/>
    </source>
</evidence>
<dbReference type="Pfam" id="PF00563">
    <property type="entry name" value="EAL"/>
    <property type="match status" value="1"/>
</dbReference>
<dbReference type="Gene3D" id="3.20.20.450">
    <property type="entry name" value="EAL domain"/>
    <property type="match status" value="1"/>
</dbReference>
<feature type="transmembrane region" description="Helical" evidence="1">
    <location>
        <begin position="147"/>
        <end position="165"/>
    </location>
</feature>
<evidence type="ECO:0000256" key="1">
    <source>
        <dbReference type="SAM" id="Phobius"/>
    </source>
</evidence>
<feature type="domain" description="GGDEF" evidence="3">
    <location>
        <begin position="254"/>
        <end position="390"/>
    </location>
</feature>
<dbReference type="SMART" id="SM00267">
    <property type="entry name" value="GGDEF"/>
    <property type="match status" value="1"/>
</dbReference>
<dbReference type="InterPro" id="IPR001633">
    <property type="entry name" value="EAL_dom"/>
</dbReference>
<dbReference type="SMART" id="SM00052">
    <property type="entry name" value="EAL"/>
    <property type="match status" value="1"/>
</dbReference>
<dbReference type="NCBIfam" id="TIGR00254">
    <property type="entry name" value="GGDEF"/>
    <property type="match status" value="1"/>
</dbReference>
<dbReference type="RefSeq" id="WP_221603635.1">
    <property type="nucleotide sequence ID" value="NZ_JAIGNU010000003.1"/>
</dbReference>
<feature type="domain" description="EAL" evidence="2">
    <location>
        <begin position="399"/>
        <end position="648"/>
    </location>
</feature>
<dbReference type="PROSITE" id="PS50883">
    <property type="entry name" value="EAL"/>
    <property type="match status" value="1"/>
</dbReference>
<keyword evidence="1" id="KW-0812">Transmembrane</keyword>
<dbReference type="CDD" id="cd01948">
    <property type="entry name" value="EAL"/>
    <property type="match status" value="1"/>
</dbReference>
<keyword evidence="1" id="KW-1133">Transmembrane helix</keyword>
<gene>
    <name evidence="4" type="ORF">K3181_13425</name>
</gene>
<dbReference type="EMBL" id="JAIGNU010000003">
    <property type="protein sequence ID" value="MBX7502443.1"/>
    <property type="molecule type" value="Genomic_DNA"/>
</dbReference>
<feature type="transmembrane region" description="Helical" evidence="1">
    <location>
        <begin position="25"/>
        <end position="42"/>
    </location>
</feature>
<dbReference type="InterPro" id="IPR035919">
    <property type="entry name" value="EAL_sf"/>
</dbReference>
<sequence length="686" mass="75597">MIGFESENQVAVAFGRERIKAVRDVIHLYYLTMLAPFAGFAWVYWDHAVTKVVGTIFLLAVMLRFRHWSSPPAEGRSEDVNAVAARVTGAMVVLLSIAQAVFYTSLAFFEADRSPGDLAWGPVLALGILTALIQGAALTGIIFASRVIFFCFVLPLVIAVLYLFVGDNLPASIAVVFLATVSLYLSEASHRIQLRLFKAQYDADQALIAMEKTHLELINARRQAQRQAETDSLTGVRSRFAFIRDVEAELAGGKCGLLAIIDLDRFKPINDVYGHHAGDVVLRHVARRLKRALPSGTIVGRLGGDEFALFLSGIAHTDGTAELVALCDKALAQIRRPMRLSSALVTVGGSAGAQVLGSDSADVGRALLDADAALYVAKREGLEATKLFDDVIRDESEWLHTIEVELMRIDTVDEMSLVYQPILNIRTGELVSFEALARWHHPTHGDISPSLFIPAAERLGRISAITLTLLEKALAFAAEWDPPCRLSFNLSAAHICCEEAARDIVEVIERSRFPTHRLQFEITETAMLVNFDVARANVEILREAGCRMALDDFGAGFASLVYLREINFDKVKIDGSLIRGARKEQGREMLLGVIQMINSMKLECVAEFIECLADHETALELGAEFGQGFYLGGPVDEQGALKLLERHREPQSENIRSLLTRQFGGPDYQGIDEFDHSRPFSVTRKG</sequence>
<dbReference type="CDD" id="cd01949">
    <property type="entry name" value="GGDEF"/>
    <property type="match status" value="1"/>
</dbReference>
<dbReference type="InterPro" id="IPR000160">
    <property type="entry name" value="GGDEF_dom"/>
</dbReference>
<feature type="transmembrane region" description="Helical" evidence="1">
    <location>
        <begin position="171"/>
        <end position="188"/>
    </location>
</feature>
<keyword evidence="1" id="KW-0472">Membrane</keyword>
<dbReference type="PROSITE" id="PS50887">
    <property type="entry name" value="GGDEF"/>
    <property type="match status" value="1"/>
</dbReference>
<dbReference type="Proteomes" id="UP000782554">
    <property type="component" value="Unassembled WGS sequence"/>
</dbReference>
<proteinExistence type="predicted"/>
<feature type="transmembrane region" description="Helical" evidence="1">
    <location>
        <begin position="118"/>
        <end position="140"/>
    </location>
</feature>
<evidence type="ECO:0000259" key="2">
    <source>
        <dbReference type="PROSITE" id="PS50883"/>
    </source>
</evidence>
<dbReference type="InterPro" id="IPR043128">
    <property type="entry name" value="Rev_trsase/Diguanyl_cyclase"/>
</dbReference>
<protein>
    <submittedName>
        <fullName evidence="4">EAL domain-containing protein</fullName>
    </submittedName>
</protein>
<reference evidence="4 5" key="1">
    <citation type="submission" date="2021-08" db="EMBL/GenBank/DDBJ databases">
        <title>Comparative Genomics Analysis of the Genus Qipengyuania Reveals Extensive Genetic Diversity and Metabolic Versatility, Including the Description of Fifteen Novel Species.</title>
        <authorList>
            <person name="Liu Y."/>
        </authorList>
    </citation>
    <scope>NUCLEOTIDE SEQUENCE [LARGE SCALE GENOMIC DNA]</scope>
    <source>
        <strain evidence="4 5">YG27</strain>
    </source>
</reference>